<dbReference type="PROSITE" id="PS50195">
    <property type="entry name" value="PX"/>
    <property type="match status" value="1"/>
</dbReference>
<comment type="caution">
    <text evidence="2">The sequence shown here is derived from an EMBL/GenBank/DDBJ whole genome shotgun (WGS) entry which is preliminary data.</text>
</comment>
<dbReference type="InterPro" id="IPR044279">
    <property type="entry name" value="SNX2A/B"/>
</dbReference>
<dbReference type="InterPro" id="IPR036871">
    <property type="entry name" value="PX_dom_sf"/>
</dbReference>
<feature type="non-terminal residue" evidence="2">
    <location>
        <position position="50"/>
    </location>
</feature>
<protein>
    <submittedName>
        <fullName evidence="2">PX domain-containing protein</fullName>
    </submittedName>
</protein>
<feature type="non-terminal residue" evidence="2">
    <location>
        <position position="1"/>
    </location>
</feature>
<dbReference type="InterPro" id="IPR001683">
    <property type="entry name" value="PX_dom"/>
</dbReference>
<dbReference type="AlphaFoldDB" id="A0A699Z2T1"/>
<evidence type="ECO:0000259" key="1">
    <source>
        <dbReference type="PROSITE" id="PS50195"/>
    </source>
</evidence>
<feature type="domain" description="PX" evidence="1">
    <location>
        <begin position="1"/>
        <end position="50"/>
    </location>
</feature>
<dbReference type="GO" id="GO:0035091">
    <property type="term" value="F:phosphatidylinositol binding"/>
    <property type="evidence" value="ECO:0007669"/>
    <property type="project" value="InterPro"/>
</dbReference>
<name>A0A699Z2T1_HAELA</name>
<evidence type="ECO:0000313" key="2">
    <source>
        <dbReference type="EMBL" id="GFH13319.1"/>
    </source>
</evidence>
<evidence type="ECO:0000313" key="3">
    <source>
        <dbReference type="Proteomes" id="UP000485058"/>
    </source>
</evidence>
<proteinExistence type="predicted"/>
<dbReference type="Gene3D" id="3.30.1520.10">
    <property type="entry name" value="Phox-like domain"/>
    <property type="match status" value="1"/>
</dbReference>
<dbReference type="PANTHER" id="PTHR46757">
    <property type="entry name" value="SORTING NEXIN-RELATED"/>
    <property type="match status" value="1"/>
</dbReference>
<gene>
    <name evidence="2" type="ORF">HaLaN_09179</name>
</gene>
<dbReference type="Pfam" id="PF00787">
    <property type="entry name" value="PX"/>
    <property type="match status" value="1"/>
</dbReference>
<dbReference type="SUPFAM" id="SSF64268">
    <property type="entry name" value="PX domain"/>
    <property type="match status" value="1"/>
</dbReference>
<sequence>FRDFVALADLLKVRFRGLFLPPRPDKNVVEGQRMANGFVEERRAALERYL</sequence>
<dbReference type="EMBL" id="BLLF01000598">
    <property type="protein sequence ID" value="GFH13319.1"/>
    <property type="molecule type" value="Genomic_DNA"/>
</dbReference>
<keyword evidence="3" id="KW-1185">Reference proteome</keyword>
<dbReference type="GO" id="GO:0005768">
    <property type="term" value="C:endosome"/>
    <property type="evidence" value="ECO:0007669"/>
    <property type="project" value="UniProtKB-ARBA"/>
</dbReference>
<dbReference type="Proteomes" id="UP000485058">
    <property type="component" value="Unassembled WGS sequence"/>
</dbReference>
<reference evidence="2 3" key="1">
    <citation type="submission" date="2020-02" db="EMBL/GenBank/DDBJ databases">
        <title>Draft genome sequence of Haematococcus lacustris strain NIES-144.</title>
        <authorList>
            <person name="Morimoto D."/>
            <person name="Nakagawa S."/>
            <person name="Yoshida T."/>
            <person name="Sawayama S."/>
        </authorList>
    </citation>
    <scope>NUCLEOTIDE SEQUENCE [LARGE SCALE GENOMIC DNA]</scope>
    <source>
        <strain evidence="2 3">NIES-144</strain>
    </source>
</reference>
<accession>A0A699Z2T1</accession>
<dbReference type="PANTHER" id="PTHR46757:SF2">
    <property type="entry name" value="OS05G0346100 PROTEIN"/>
    <property type="match status" value="1"/>
</dbReference>
<organism evidence="2 3">
    <name type="scientific">Haematococcus lacustris</name>
    <name type="common">Green alga</name>
    <name type="synonym">Haematococcus pluvialis</name>
    <dbReference type="NCBI Taxonomy" id="44745"/>
    <lineage>
        <taxon>Eukaryota</taxon>
        <taxon>Viridiplantae</taxon>
        <taxon>Chlorophyta</taxon>
        <taxon>core chlorophytes</taxon>
        <taxon>Chlorophyceae</taxon>
        <taxon>CS clade</taxon>
        <taxon>Chlamydomonadales</taxon>
        <taxon>Haematococcaceae</taxon>
        <taxon>Haematococcus</taxon>
    </lineage>
</organism>